<keyword evidence="3" id="KW-0378">Hydrolase</keyword>
<organism evidence="9 10">
    <name type="scientific">Lederbergia ruris</name>
    <dbReference type="NCBI Taxonomy" id="217495"/>
    <lineage>
        <taxon>Bacteria</taxon>
        <taxon>Bacillati</taxon>
        <taxon>Bacillota</taxon>
        <taxon>Bacilli</taxon>
        <taxon>Bacillales</taxon>
        <taxon>Bacillaceae</taxon>
        <taxon>Lederbergia</taxon>
    </lineage>
</organism>
<dbReference type="PRINTS" id="PR00725">
    <property type="entry name" value="DADACBPTASE1"/>
</dbReference>
<evidence type="ECO:0000256" key="2">
    <source>
        <dbReference type="ARBA" id="ARBA00022729"/>
    </source>
</evidence>
<dbReference type="PANTHER" id="PTHR21581:SF11">
    <property type="entry name" value="D-ALANYL-D-ALANINE CARBOXYPEPTIDASE DACA"/>
    <property type="match status" value="1"/>
</dbReference>
<evidence type="ECO:0000256" key="4">
    <source>
        <dbReference type="ARBA" id="ARBA00022960"/>
    </source>
</evidence>
<dbReference type="RefSeq" id="WP_158323514.1">
    <property type="nucleotide sequence ID" value="NZ_BORB01000003.1"/>
</dbReference>
<comment type="similarity">
    <text evidence="1 7">Belongs to the peptidase S11 family.</text>
</comment>
<sequence>MKRFMIWIGVVIIGGMGFLFFQQDGSAKERISTPFSIVERSDLEKRLPERITLPELPIQAKSVILLDADTGHVLYEKNKDLALPPASMSKIMTELLVLEAIESQAISWDQAVTPSEYVRMISESPGLASVSLQQGQTYTVRELFEAMAIHSANDAAIALAETVAGDEGAFVKLMNERAGQLGLEQSHFVNSSGLNNRDLGKYRSTGGVNEDNQMSAQDLARLAQRLLIKYPEILETAEKPTLNFSTDTYGNTNLMLPGVGSSLEYAGVDGLKTGFTDEAGYCFIGTVERDGTRLISVVMGTDSITARFTETIKLYDAAFSLMGT</sequence>
<keyword evidence="6" id="KW-0961">Cell wall biogenesis/degradation</keyword>
<dbReference type="PANTHER" id="PTHR21581">
    <property type="entry name" value="D-ALANYL-D-ALANINE CARBOXYPEPTIDASE"/>
    <property type="match status" value="1"/>
</dbReference>
<evidence type="ECO:0000256" key="1">
    <source>
        <dbReference type="ARBA" id="ARBA00007164"/>
    </source>
</evidence>
<evidence type="ECO:0000259" key="8">
    <source>
        <dbReference type="Pfam" id="PF00768"/>
    </source>
</evidence>
<evidence type="ECO:0000313" key="10">
    <source>
        <dbReference type="Proteomes" id="UP000679950"/>
    </source>
</evidence>
<evidence type="ECO:0000256" key="3">
    <source>
        <dbReference type="ARBA" id="ARBA00022801"/>
    </source>
</evidence>
<dbReference type="InterPro" id="IPR018044">
    <property type="entry name" value="Peptidase_S11"/>
</dbReference>
<dbReference type="Pfam" id="PF00768">
    <property type="entry name" value="Peptidase_S11"/>
    <property type="match status" value="1"/>
</dbReference>
<dbReference type="EMBL" id="BORB01000003">
    <property type="protein sequence ID" value="GIN56190.1"/>
    <property type="molecule type" value="Genomic_DNA"/>
</dbReference>
<protein>
    <recommendedName>
        <fullName evidence="8">Peptidase S11 D-alanyl-D-alanine carboxypeptidase A N-terminal domain-containing protein</fullName>
    </recommendedName>
</protein>
<keyword evidence="4" id="KW-0133">Cell shape</keyword>
<proteinExistence type="inferred from homology"/>
<accession>A0ABQ4KE02</accession>
<gene>
    <name evidence="9" type="ORF">J8TS2_05090</name>
</gene>
<evidence type="ECO:0000256" key="7">
    <source>
        <dbReference type="RuleBase" id="RU004016"/>
    </source>
</evidence>
<keyword evidence="10" id="KW-1185">Reference proteome</keyword>
<comment type="caution">
    <text evidence="9">The sequence shown here is derived from an EMBL/GenBank/DDBJ whole genome shotgun (WGS) entry which is preliminary data.</text>
</comment>
<dbReference type="InterPro" id="IPR012338">
    <property type="entry name" value="Beta-lactam/transpept-like"/>
</dbReference>
<reference evidence="9 10" key="1">
    <citation type="submission" date="2021-03" db="EMBL/GenBank/DDBJ databases">
        <title>Antimicrobial resistance genes in bacteria isolated from Japanese honey, and their potential for conferring macrolide and lincosamide resistance in the American foulbrood pathogen Paenibacillus larvae.</title>
        <authorList>
            <person name="Okamoto M."/>
            <person name="Kumagai M."/>
            <person name="Kanamori H."/>
            <person name="Takamatsu D."/>
        </authorList>
    </citation>
    <scope>NUCLEOTIDE SEQUENCE [LARGE SCALE GENOMIC DNA]</scope>
    <source>
        <strain evidence="9 10">J8TS2</strain>
    </source>
</reference>
<name>A0ABQ4KE02_9BACI</name>
<dbReference type="Gene3D" id="3.40.710.10">
    <property type="entry name" value="DD-peptidase/beta-lactamase superfamily"/>
    <property type="match status" value="1"/>
</dbReference>
<evidence type="ECO:0000313" key="9">
    <source>
        <dbReference type="EMBL" id="GIN56190.1"/>
    </source>
</evidence>
<dbReference type="InterPro" id="IPR001967">
    <property type="entry name" value="Peptidase_S11_N"/>
</dbReference>
<keyword evidence="2" id="KW-0732">Signal</keyword>
<feature type="domain" description="Peptidase S11 D-alanyl-D-alanine carboxypeptidase A N-terminal" evidence="8">
    <location>
        <begin position="57"/>
        <end position="302"/>
    </location>
</feature>
<evidence type="ECO:0000256" key="6">
    <source>
        <dbReference type="ARBA" id="ARBA00023316"/>
    </source>
</evidence>
<keyword evidence="5" id="KW-0573">Peptidoglycan synthesis</keyword>
<dbReference type="SUPFAM" id="SSF56601">
    <property type="entry name" value="beta-lactamase/transpeptidase-like"/>
    <property type="match status" value="1"/>
</dbReference>
<evidence type="ECO:0000256" key="5">
    <source>
        <dbReference type="ARBA" id="ARBA00022984"/>
    </source>
</evidence>
<dbReference type="Proteomes" id="UP000679950">
    <property type="component" value="Unassembled WGS sequence"/>
</dbReference>